<dbReference type="EMBL" id="HG793157">
    <property type="protein sequence ID" value="CRL27847.1"/>
    <property type="molecule type" value="Genomic_DNA"/>
</dbReference>
<dbReference type="Proteomes" id="UP000053732">
    <property type="component" value="Unassembled WGS sequence"/>
</dbReference>
<evidence type="ECO:0000313" key="3">
    <source>
        <dbReference type="Proteomes" id="UP000053732"/>
    </source>
</evidence>
<reference evidence="2 3" key="1">
    <citation type="journal article" date="2014" name="Nat. Commun.">
        <title>Multiple recent horizontal transfers of a large genomic region in cheese making fungi.</title>
        <authorList>
            <person name="Cheeseman K."/>
            <person name="Ropars J."/>
            <person name="Renault P."/>
            <person name="Dupont J."/>
            <person name="Gouzy J."/>
            <person name="Branca A."/>
            <person name="Abraham A.L."/>
            <person name="Ceppi M."/>
            <person name="Conseiller E."/>
            <person name="Debuchy R."/>
            <person name="Malagnac F."/>
            <person name="Goarin A."/>
            <person name="Silar P."/>
            <person name="Lacoste S."/>
            <person name="Sallet E."/>
            <person name="Bensimon A."/>
            <person name="Giraud T."/>
            <person name="Brygoo Y."/>
        </authorList>
    </citation>
    <scope>NUCLEOTIDE SEQUENCE [LARGE SCALE GENOMIC DNA]</scope>
    <source>
        <strain evidence="3">FM 013</strain>
    </source>
</reference>
<name>A0A0G4PN68_PENC3</name>
<feature type="domain" description="DUF7587" evidence="1">
    <location>
        <begin position="48"/>
        <end position="139"/>
    </location>
</feature>
<keyword evidence="3" id="KW-1185">Reference proteome</keyword>
<dbReference type="InterPro" id="IPR056009">
    <property type="entry name" value="DUF7587"/>
</dbReference>
<dbReference type="Pfam" id="PF24494">
    <property type="entry name" value="DUF7587"/>
    <property type="match status" value="1"/>
</dbReference>
<gene>
    <name evidence="2" type="ORF">PCAMFM013_S024g000102</name>
</gene>
<evidence type="ECO:0000313" key="2">
    <source>
        <dbReference type="EMBL" id="CRL27847.1"/>
    </source>
</evidence>
<dbReference type="AlphaFoldDB" id="A0A0G4PN68"/>
<sequence length="240" mass="28123">MASRPFSPLRNHEVPWILFRTSCDGEGCESCRKERPRSFDTSCSGLPTLQQFDSHLSWEKTPTQFTSFFSTWTRAMGWRGWLEREGHTDIKVVALWSRDMGDVYEAKPVVLHLRYKDNGPDRRRKPRHHENEYLIHGGVLDEYRILAVFRGGGDLRWTTFKCDFYEVTASVPSGYFVEQGKNPLEQSPLKQLEDEIFRNTGLHDDIRRDQLVKSISDRNFPKPMVYKRARFPTQLAETVY</sequence>
<organism evidence="2 3">
    <name type="scientific">Penicillium camemberti (strain FM 013)</name>
    <dbReference type="NCBI Taxonomy" id="1429867"/>
    <lineage>
        <taxon>Eukaryota</taxon>
        <taxon>Fungi</taxon>
        <taxon>Dikarya</taxon>
        <taxon>Ascomycota</taxon>
        <taxon>Pezizomycotina</taxon>
        <taxon>Eurotiomycetes</taxon>
        <taxon>Eurotiomycetidae</taxon>
        <taxon>Eurotiales</taxon>
        <taxon>Aspergillaceae</taxon>
        <taxon>Penicillium</taxon>
    </lineage>
</organism>
<evidence type="ECO:0000259" key="1">
    <source>
        <dbReference type="Pfam" id="PF24494"/>
    </source>
</evidence>
<proteinExistence type="predicted"/>
<protein>
    <submittedName>
        <fullName evidence="2">Str. FM013</fullName>
    </submittedName>
</protein>
<accession>A0A0G4PN68</accession>